<evidence type="ECO:0000313" key="2">
    <source>
        <dbReference type="Proteomes" id="UP000692954"/>
    </source>
</evidence>
<dbReference type="Proteomes" id="UP000692954">
    <property type="component" value="Unassembled WGS sequence"/>
</dbReference>
<name>A0A8S1N628_9CILI</name>
<protein>
    <submittedName>
        <fullName evidence="1">Uncharacterized protein</fullName>
    </submittedName>
</protein>
<evidence type="ECO:0000313" key="1">
    <source>
        <dbReference type="EMBL" id="CAD8084475.1"/>
    </source>
</evidence>
<gene>
    <name evidence="1" type="ORF">PSON_ATCC_30995.1.T0470004</name>
</gene>
<keyword evidence="2" id="KW-1185">Reference proteome</keyword>
<reference evidence="1" key="1">
    <citation type="submission" date="2021-01" db="EMBL/GenBank/DDBJ databases">
        <authorList>
            <consortium name="Genoscope - CEA"/>
            <person name="William W."/>
        </authorList>
    </citation>
    <scope>NUCLEOTIDE SEQUENCE</scope>
</reference>
<accession>A0A8S1N628</accession>
<comment type="caution">
    <text evidence="1">The sequence shown here is derived from an EMBL/GenBank/DDBJ whole genome shotgun (WGS) entry which is preliminary data.</text>
</comment>
<dbReference type="EMBL" id="CAJJDN010000047">
    <property type="protein sequence ID" value="CAD8084475.1"/>
    <property type="molecule type" value="Genomic_DNA"/>
</dbReference>
<dbReference type="AlphaFoldDB" id="A0A8S1N628"/>
<organism evidence="1 2">
    <name type="scientific">Paramecium sonneborni</name>
    <dbReference type="NCBI Taxonomy" id="65129"/>
    <lineage>
        <taxon>Eukaryota</taxon>
        <taxon>Sar</taxon>
        <taxon>Alveolata</taxon>
        <taxon>Ciliophora</taxon>
        <taxon>Intramacronucleata</taxon>
        <taxon>Oligohymenophorea</taxon>
        <taxon>Peniculida</taxon>
        <taxon>Parameciidae</taxon>
        <taxon>Paramecium</taxon>
    </lineage>
</organism>
<sequence>MIKLKVNELSFRMSQMDCCFNKNKIFHIYKLSYCNKDPLLALLNFRGKNLLQSMIYRKDDFQIYSWKIWFFSINQGINNSQIQITTNTEIILHFSQLSFQQRLSSLIGFNGYYRILQKQWNDDESEFGGRDFPELKPWKVNDIFNFSWKIEQNRRLK</sequence>
<proteinExistence type="predicted"/>